<feature type="region of interest" description="Disordered" evidence="1">
    <location>
        <begin position="58"/>
        <end position="84"/>
    </location>
</feature>
<dbReference type="AlphaFoldDB" id="A0A401G5F1"/>
<dbReference type="InParanoid" id="A0A401G5F1"/>
<dbReference type="OrthoDB" id="2659442at2759"/>
<keyword evidence="3" id="KW-1185">Reference proteome</keyword>
<evidence type="ECO:0000313" key="2">
    <source>
        <dbReference type="EMBL" id="GBE77387.1"/>
    </source>
</evidence>
<accession>A0A401G5F1</accession>
<name>A0A401G5F1_9APHY</name>
<dbReference type="GeneID" id="38774304"/>
<dbReference type="EMBL" id="BFAD01000001">
    <property type="protein sequence ID" value="GBE77387.1"/>
    <property type="molecule type" value="Genomic_DNA"/>
</dbReference>
<feature type="compositionally biased region" description="Basic residues" evidence="1">
    <location>
        <begin position="74"/>
        <end position="84"/>
    </location>
</feature>
<evidence type="ECO:0000313" key="3">
    <source>
        <dbReference type="Proteomes" id="UP000287166"/>
    </source>
</evidence>
<gene>
    <name evidence="2" type="ORF">SCP_0102600</name>
</gene>
<organism evidence="2 3">
    <name type="scientific">Sparassis crispa</name>
    <dbReference type="NCBI Taxonomy" id="139825"/>
    <lineage>
        <taxon>Eukaryota</taxon>
        <taxon>Fungi</taxon>
        <taxon>Dikarya</taxon>
        <taxon>Basidiomycota</taxon>
        <taxon>Agaricomycotina</taxon>
        <taxon>Agaricomycetes</taxon>
        <taxon>Polyporales</taxon>
        <taxon>Sparassidaceae</taxon>
        <taxon>Sparassis</taxon>
    </lineage>
</organism>
<dbReference type="STRING" id="139825.A0A401G5F1"/>
<protein>
    <submittedName>
        <fullName evidence="2">Uncharacterized protein</fullName>
    </submittedName>
</protein>
<sequence length="84" mass="9685">MEHSKEDGTLPPIAPQLLVDMHISRAEEAFMEIDEQVTEEWRLENEIPNTDVIEETREGLAQKRNRAPSTVVKQPRRKAARYGT</sequence>
<comment type="caution">
    <text evidence="2">The sequence shown here is derived from an EMBL/GenBank/DDBJ whole genome shotgun (WGS) entry which is preliminary data.</text>
</comment>
<evidence type="ECO:0000256" key="1">
    <source>
        <dbReference type="SAM" id="MobiDB-lite"/>
    </source>
</evidence>
<dbReference type="RefSeq" id="XP_027608300.1">
    <property type="nucleotide sequence ID" value="XM_027752499.1"/>
</dbReference>
<dbReference type="Proteomes" id="UP000287166">
    <property type="component" value="Unassembled WGS sequence"/>
</dbReference>
<proteinExistence type="predicted"/>
<reference evidence="2 3" key="1">
    <citation type="journal article" date="2018" name="Sci. Rep.">
        <title>Genome sequence of the cauliflower mushroom Sparassis crispa (Hanabiratake) and its association with beneficial usage.</title>
        <authorList>
            <person name="Kiyama R."/>
            <person name="Furutani Y."/>
            <person name="Kawaguchi K."/>
            <person name="Nakanishi T."/>
        </authorList>
    </citation>
    <scope>NUCLEOTIDE SEQUENCE [LARGE SCALE GENOMIC DNA]</scope>
</reference>